<dbReference type="EMBL" id="CP002049">
    <property type="protein sequence ID" value="ADI15368.1"/>
    <property type="molecule type" value="Genomic_DNA"/>
</dbReference>
<name>D7CSE8_TRURR</name>
<dbReference type="InterPro" id="IPR029756">
    <property type="entry name" value="MTH1187/YkoF-like"/>
</dbReference>
<feature type="domain" description="Thiamin/hydroxymethyl pyrimidine-binding YkoF putative" evidence="1">
    <location>
        <begin position="2"/>
        <end position="80"/>
    </location>
</feature>
<dbReference type="RefSeq" id="WP_013178731.1">
    <property type="nucleotide sequence ID" value="NC_014221.1"/>
</dbReference>
<dbReference type="InterPro" id="IPR011522">
    <property type="entry name" value="Thiamin/HMP-bd_put_YkoF"/>
</dbReference>
<dbReference type="eggNOG" id="ENOG502ZBT9">
    <property type="taxonomic scope" value="Bacteria"/>
</dbReference>
<proteinExistence type="predicted"/>
<evidence type="ECO:0000259" key="1">
    <source>
        <dbReference type="Pfam" id="PF07615"/>
    </source>
</evidence>
<accession>D7CSE8</accession>
<reference evidence="2 3" key="2">
    <citation type="journal article" date="2011" name="Stand. Genomic Sci.">
        <title>Complete genome sequence of Truepera radiovictrix type strain (RQ-24).</title>
        <authorList>
            <person name="Ivanova N."/>
            <person name="Rohde C."/>
            <person name="Munk C."/>
            <person name="Nolan M."/>
            <person name="Lucas S."/>
            <person name="Del Rio T.G."/>
            <person name="Tice H."/>
            <person name="Deshpande S."/>
            <person name="Cheng J.F."/>
            <person name="Tapia R."/>
            <person name="Han C."/>
            <person name="Goodwin L."/>
            <person name="Pitluck S."/>
            <person name="Liolios K."/>
            <person name="Mavromatis K."/>
            <person name="Mikhailova N."/>
            <person name="Pati A."/>
            <person name="Chen A."/>
            <person name="Palaniappan K."/>
            <person name="Land M."/>
            <person name="Hauser L."/>
            <person name="Chang Y.J."/>
            <person name="Jeffries C.D."/>
            <person name="Brambilla E."/>
            <person name="Rohde M."/>
            <person name="Goker M."/>
            <person name="Tindall B.J."/>
            <person name="Woyke T."/>
            <person name="Bristow J."/>
            <person name="Eisen J.A."/>
            <person name="Markowitz V."/>
            <person name="Hugenholtz P."/>
            <person name="Kyrpides N.C."/>
            <person name="Klenk H.P."/>
            <person name="Lapidus A."/>
        </authorList>
    </citation>
    <scope>NUCLEOTIDE SEQUENCE [LARGE SCALE GENOMIC DNA]</scope>
    <source>
        <strain evidence="3">DSM 17093 / CIP 108686 / LMG 22925 / RQ-24</strain>
    </source>
</reference>
<protein>
    <submittedName>
        <fullName evidence="2">YKOF domain protein</fullName>
    </submittedName>
</protein>
<feature type="domain" description="Thiamin/hydroxymethyl pyrimidine-binding YkoF putative" evidence="1">
    <location>
        <begin position="106"/>
        <end position="186"/>
    </location>
</feature>
<keyword evidence="3" id="KW-1185">Reference proteome</keyword>
<dbReference type="Pfam" id="PF07615">
    <property type="entry name" value="Ykof"/>
    <property type="match status" value="2"/>
</dbReference>
<sequence>MIGARFSLYPMTDAFVPRILEALGALDEAPLERDMDDLSTFVSGEENALFCALEDVFGRAAASGEHVAMSLLLSRGCPGEPGEDRCDPRAAPSETPAARAAEGAEVACQFSLYPMGTAAYMDAIYDQIKAARSRPGLRVTPQHFCTRLEGPLPQVFAELRRAFDAAAERTPHVVIHATLAANSPSRRTAAG</sequence>
<evidence type="ECO:0000313" key="2">
    <source>
        <dbReference type="EMBL" id="ADI15368.1"/>
    </source>
</evidence>
<dbReference type="STRING" id="649638.Trad_2258"/>
<dbReference type="SUPFAM" id="SSF89957">
    <property type="entry name" value="MTH1187/YkoF-like"/>
    <property type="match status" value="1"/>
</dbReference>
<dbReference type="KEGG" id="tra:Trad_2258"/>
<dbReference type="Proteomes" id="UP000000379">
    <property type="component" value="Chromosome"/>
</dbReference>
<dbReference type="HOGENOM" id="CLU_083008_0_0_0"/>
<evidence type="ECO:0000313" key="3">
    <source>
        <dbReference type="Proteomes" id="UP000000379"/>
    </source>
</evidence>
<reference evidence="3" key="1">
    <citation type="submission" date="2010-05" db="EMBL/GenBank/DDBJ databases">
        <title>The complete genome of Truepera radiovictris DSM 17093.</title>
        <authorList>
            <consortium name="US DOE Joint Genome Institute (JGI-PGF)"/>
            <person name="Lucas S."/>
            <person name="Copeland A."/>
            <person name="Lapidus A."/>
            <person name="Glavina del Rio T."/>
            <person name="Dalin E."/>
            <person name="Tice H."/>
            <person name="Bruce D."/>
            <person name="Goodwin L."/>
            <person name="Pitluck S."/>
            <person name="Kyrpides N."/>
            <person name="Mavromatis K."/>
            <person name="Ovchinnikova G."/>
            <person name="Munk A.C."/>
            <person name="Detter J.C."/>
            <person name="Han C."/>
            <person name="Tapia R."/>
            <person name="Land M."/>
            <person name="Hauser L."/>
            <person name="Markowitz V."/>
            <person name="Cheng J.-F."/>
            <person name="Hugenholtz P."/>
            <person name="Woyke T."/>
            <person name="Wu D."/>
            <person name="Tindall B."/>
            <person name="Pomrenke H.G."/>
            <person name="Brambilla E."/>
            <person name="Klenk H.-P."/>
            <person name="Eisen J.A."/>
        </authorList>
    </citation>
    <scope>NUCLEOTIDE SEQUENCE [LARGE SCALE GENOMIC DNA]</scope>
    <source>
        <strain evidence="3">DSM 17093 / CIP 108686 / LMG 22925 / RQ-24</strain>
    </source>
</reference>
<organism evidence="2 3">
    <name type="scientific">Truepera radiovictrix (strain DSM 17093 / CIP 108686 / LMG 22925 / RQ-24)</name>
    <dbReference type="NCBI Taxonomy" id="649638"/>
    <lineage>
        <taxon>Bacteria</taxon>
        <taxon>Thermotogati</taxon>
        <taxon>Deinococcota</taxon>
        <taxon>Deinococci</taxon>
        <taxon>Trueperales</taxon>
        <taxon>Trueperaceae</taxon>
        <taxon>Truepera</taxon>
    </lineage>
</organism>
<dbReference type="OrthoDB" id="7767286at2"/>
<dbReference type="AlphaFoldDB" id="D7CSE8"/>
<dbReference type="Gene3D" id="3.30.70.930">
    <property type="match status" value="2"/>
</dbReference>
<gene>
    <name evidence="2" type="ordered locus">Trad_2258</name>
</gene>